<dbReference type="FunFam" id="3.90.1530.30:FF:000001">
    <property type="entry name" value="Chromosome partitioning protein ParB"/>
    <property type="match status" value="1"/>
</dbReference>
<reference evidence="6" key="1">
    <citation type="submission" date="2017-09" db="EMBL/GenBank/DDBJ databases">
        <title>Depth-based differentiation of microbial function through sediment-hosted aquifers and enrichment of novel symbionts in the deep terrestrial subsurface.</title>
        <authorList>
            <person name="Probst A.J."/>
            <person name="Ladd B."/>
            <person name="Jarett J.K."/>
            <person name="Geller-Mcgrath D.E."/>
            <person name="Sieber C.M.K."/>
            <person name="Emerson J.B."/>
            <person name="Anantharaman K."/>
            <person name="Thomas B.C."/>
            <person name="Malmstrom R."/>
            <person name="Stieglmeier M."/>
            <person name="Klingl A."/>
            <person name="Woyke T."/>
            <person name="Ryan C.M."/>
            <person name="Banfield J.F."/>
        </authorList>
    </citation>
    <scope>NUCLEOTIDE SEQUENCE [LARGE SCALE GENOMIC DNA]</scope>
</reference>
<evidence type="ECO:0000256" key="2">
    <source>
        <dbReference type="ARBA" id="ARBA00022829"/>
    </source>
</evidence>
<proteinExistence type="inferred from homology"/>
<dbReference type="GO" id="GO:0005694">
    <property type="term" value="C:chromosome"/>
    <property type="evidence" value="ECO:0007669"/>
    <property type="project" value="TreeGrafter"/>
</dbReference>
<dbReference type="GO" id="GO:0003677">
    <property type="term" value="F:DNA binding"/>
    <property type="evidence" value="ECO:0007669"/>
    <property type="project" value="UniProtKB-KW"/>
</dbReference>
<dbReference type="Pfam" id="PF02195">
    <property type="entry name" value="ParB_N"/>
    <property type="match status" value="1"/>
</dbReference>
<evidence type="ECO:0000313" key="5">
    <source>
        <dbReference type="EMBL" id="PIV45821.1"/>
    </source>
</evidence>
<sequence length="289" mass="33026">MLGKGLESLIPKKEKETSLKSKKEAIFWIETKKIKPNPYQPRKDINQTSLQSLADSIKKYGILQPLIVTKTEKKDEQGLSSEYQIVAGERRLRASKMIGLSEVPVIIKEPTEREKLEVSLIENIQRENLNPIEKAEAFKRLHQEFGLFQREIAEITGTGREAVANSLRLLSLPEAIKKSLGTGEITEGHARALLMVKNTREQQRLFSEILENKLSVRETEKIAQGVEKLTPQKMVSEGLSLKLKTIKQKLKEVLRLDTLQVKKGPSNFRVTIFFKSEKEINDWLKNLKN</sequence>
<evidence type="ECO:0000313" key="6">
    <source>
        <dbReference type="Proteomes" id="UP000229625"/>
    </source>
</evidence>
<dbReference type="Pfam" id="PF17762">
    <property type="entry name" value="HTH_ParB"/>
    <property type="match status" value="1"/>
</dbReference>
<dbReference type="InterPro" id="IPR050336">
    <property type="entry name" value="Chromosome_partition/occlusion"/>
</dbReference>
<dbReference type="InterPro" id="IPR036086">
    <property type="entry name" value="ParB/Sulfiredoxin_sf"/>
</dbReference>
<dbReference type="CDD" id="cd16393">
    <property type="entry name" value="SPO0J_N"/>
    <property type="match status" value="1"/>
</dbReference>
<dbReference type="PANTHER" id="PTHR33375">
    <property type="entry name" value="CHROMOSOME-PARTITIONING PROTEIN PARB-RELATED"/>
    <property type="match status" value="1"/>
</dbReference>
<evidence type="ECO:0000256" key="3">
    <source>
        <dbReference type="ARBA" id="ARBA00023125"/>
    </source>
</evidence>
<dbReference type="SUPFAM" id="SSF110849">
    <property type="entry name" value="ParB/Sulfiredoxin"/>
    <property type="match status" value="1"/>
</dbReference>
<dbReference type="InterPro" id="IPR004437">
    <property type="entry name" value="ParB/RepB/Spo0J"/>
</dbReference>
<dbReference type="FunFam" id="1.10.10.2830:FF:000001">
    <property type="entry name" value="Chromosome partitioning protein ParB"/>
    <property type="match status" value="1"/>
</dbReference>
<gene>
    <name evidence="5" type="ORF">COS24_00260</name>
</gene>
<dbReference type="Gene3D" id="3.90.1530.30">
    <property type="match status" value="1"/>
</dbReference>
<dbReference type="PANTHER" id="PTHR33375:SF1">
    <property type="entry name" value="CHROMOSOME-PARTITIONING PROTEIN PARB-RELATED"/>
    <property type="match status" value="1"/>
</dbReference>
<dbReference type="GO" id="GO:0007059">
    <property type="term" value="P:chromosome segregation"/>
    <property type="evidence" value="ECO:0007669"/>
    <property type="project" value="UniProtKB-KW"/>
</dbReference>
<dbReference type="InterPro" id="IPR041468">
    <property type="entry name" value="HTH_ParB/Spo0J"/>
</dbReference>
<evidence type="ECO:0000259" key="4">
    <source>
        <dbReference type="SMART" id="SM00470"/>
    </source>
</evidence>
<dbReference type="InterPro" id="IPR003115">
    <property type="entry name" value="ParB_N"/>
</dbReference>
<protein>
    <recommendedName>
        <fullName evidence="4">ParB-like N-terminal domain-containing protein</fullName>
    </recommendedName>
</protein>
<comment type="similarity">
    <text evidence="1">Belongs to the ParB family.</text>
</comment>
<accession>A0A2M7DBJ2</accession>
<organism evidence="5 6">
    <name type="scientific">Candidatus Nealsonbacteria bacterium CG02_land_8_20_14_3_00_34_20</name>
    <dbReference type="NCBI Taxonomy" id="1974698"/>
    <lineage>
        <taxon>Bacteria</taxon>
        <taxon>Candidatus Nealsoniibacteriota</taxon>
    </lineage>
</organism>
<dbReference type="Proteomes" id="UP000229625">
    <property type="component" value="Unassembled WGS sequence"/>
</dbReference>
<feature type="domain" description="ParB-like N-terminal" evidence="4">
    <location>
        <begin position="27"/>
        <end position="124"/>
    </location>
</feature>
<keyword evidence="2" id="KW-0159">Chromosome partition</keyword>
<dbReference type="Gene3D" id="1.10.10.2830">
    <property type="match status" value="1"/>
</dbReference>
<dbReference type="EMBL" id="PETY01000005">
    <property type="protein sequence ID" value="PIV45821.1"/>
    <property type="molecule type" value="Genomic_DNA"/>
</dbReference>
<keyword evidence="3" id="KW-0238">DNA-binding</keyword>
<evidence type="ECO:0000256" key="1">
    <source>
        <dbReference type="ARBA" id="ARBA00006295"/>
    </source>
</evidence>
<dbReference type="SMART" id="SM00470">
    <property type="entry name" value="ParB"/>
    <property type="match status" value="1"/>
</dbReference>
<dbReference type="AlphaFoldDB" id="A0A2M7DBJ2"/>
<dbReference type="SUPFAM" id="SSF109709">
    <property type="entry name" value="KorB DNA-binding domain-like"/>
    <property type="match status" value="1"/>
</dbReference>
<comment type="caution">
    <text evidence="5">The sequence shown here is derived from an EMBL/GenBank/DDBJ whole genome shotgun (WGS) entry which is preliminary data.</text>
</comment>
<dbReference type="NCBIfam" id="TIGR00180">
    <property type="entry name" value="parB_part"/>
    <property type="match status" value="1"/>
</dbReference>
<name>A0A2M7DBJ2_9BACT</name>